<dbReference type="InterPro" id="IPR054209">
    <property type="entry name" value="DUF6916"/>
</dbReference>
<keyword evidence="1" id="KW-0732">Signal</keyword>
<dbReference type="EMBL" id="SNXS01000005">
    <property type="protein sequence ID" value="TDP63289.1"/>
    <property type="molecule type" value="Genomic_DNA"/>
</dbReference>
<dbReference type="InParanoid" id="A0A4R6QL38"/>
<dbReference type="Pfam" id="PF21880">
    <property type="entry name" value="DUF6916"/>
    <property type="match status" value="1"/>
</dbReference>
<feature type="signal peptide" evidence="1">
    <location>
        <begin position="1"/>
        <end position="22"/>
    </location>
</feature>
<comment type="caution">
    <text evidence="3">The sequence shown here is derived from an EMBL/GenBank/DDBJ whole genome shotgun (WGS) entry which is preliminary data.</text>
</comment>
<proteinExistence type="predicted"/>
<dbReference type="AlphaFoldDB" id="A0A4R6QL38"/>
<protein>
    <recommendedName>
        <fullName evidence="2">DUF6916 domain-containing protein</fullName>
    </recommendedName>
</protein>
<name>A0A4R6QL38_9BURK</name>
<accession>A0A4R6QL38</accession>
<dbReference type="Proteomes" id="UP000295361">
    <property type="component" value="Unassembled WGS sequence"/>
</dbReference>
<gene>
    <name evidence="3" type="ORF">DES47_105294</name>
</gene>
<evidence type="ECO:0000259" key="2">
    <source>
        <dbReference type="Pfam" id="PF21880"/>
    </source>
</evidence>
<evidence type="ECO:0000313" key="4">
    <source>
        <dbReference type="Proteomes" id="UP000295361"/>
    </source>
</evidence>
<evidence type="ECO:0000313" key="3">
    <source>
        <dbReference type="EMBL" id="TDP63289.1"/>
    </source>
</evidence>
<dbReference type="RefSeq" id="WP_133702466.1">
    <property type="nucleotide sequence ID" value="NZ_SNXS01000005.1"/>
</dbReference>
<keyword evidence="4" id="KW-1185">Reference proteome</keyword>
<evidence type="ECO:0000256" key="1">
    <source>
        <dbReference type="SAM" id="SignalP"/>
    </source>
</evidence>
<organism evidence="3 4">
    <name type="scientific">Roseateles toxinivorans</name>
    <dbReference type="NCBI Taxonomy" id="270368"/>
    <lineage>
        <taxon>Bacteria</taxon>
        <taxon>Pseudomonadati</taxon>
        <taxon>Pseudomonadota</taxon>
        <taxon>Betaproteobacteria</taxon>
        <taxon>Burkholderiales</taxon>
        <taxon>Sphaerotilaceae</taxon>
        <taxon>Roseateles</taxon>
    </lineage>
</organism>
<feature type="chain" id="PRO_5020626712" description="DUF6916 domain-containing protein" evidence="1">
    <location>
        <begin position="23"/>
        <end position="141"/>
    </location>
</feature>
<sequence>MNKREFMLGAGALIGAASTAGAATAGVGMAEPDADADRARTARPPELAPDLAMAKWQHYLGDEFAAPGGMLRLSEVQDECGARSGATAEQFSLLFVGTAALTAGTHALRHGTGQRIALFMQPAGLSAQGQALYRADFNLLG</sequence>
<reference evidence="3 4" key="1">
    <citation type="submission" date="2019-03" db="EMBL/GenBank/DDBJ databases">
        <title>Genomic Encyclopedia of Type Strains, Phase IV (KMG-IV): sequencing the most valuable type-strain genomes for metagenomic binning, comparative biology and taxonomic classification.</title>
        <authorList>
            <person name="Goeker M."/>
        </authorList>
    </citation>
    <scope>NUCLEOTIDE SEQUENCE [LARGE SCALE GENOMIC DNA]</scope>
    <source>
        <strain evidence="3 4">DSM 16998</strain>
    </source>
</reference>
<feature type="domain" description="DUF6916" evidence="2">
    <location>
        <begin position="52"/>
        <end position="137"/>
    </location>
</feature>